<name>A0ABR1V980_9PEZI</name>
<evidence type="ECO:0000313" key="2">
    <source>
        <dbReference type="Proteomes" id="UP001446871"/>
    </source>
</evidence>
<evidence type="ECO:0000313" key="1">
    <source>
        <dbReference type="EMBL" id="KAK8067757.1"/>
    </source>
</evidence>
<keyword evidence="2" id="KW-1185">Reference proteome</keyword>
<dbReference type="EMBL" id="JAQQWM010000004">
    <property type="protein sequence ID" value="KAK8067757.1"/>
    <property type="molecule type" value="Genomic_DNA"/>
</dbReference>
<reference evidence="1 2" key="1">
    <citation type="submission" date="2023-01" db="EMBL/GenBank/DDBJ databases">
        <title>Analysis of 21 Apiospora genomes using comparative genomics revels a genus with tremendous synthesis potential of carbohydrate active enzymes and secondary metabolites.</title>
        <authorList>
            <person name="Sorensen T."/>
        </authorList>
    </citation>
    <scope>NUCLEOTIDE SEQUENCE [LARGE SCALE GENOMIC DNA]</scope>
    <source>
        <strain evidence="1 2">CBS 83171</strain>
    </source>
</reference>
<comment type="caution">
    <text evidence="1">The sequence shown here is derived from an EMBL/GenBank/DDBJ whole genome shotgun (WGS) entry which is preliminary data.</text>
</comment>
<dbReference type="Proteomes" id="UP001446871">
    <property type="component" value="Unassembled WGS sequence"/>
</dbReference>
<gene>
    <name evidence="1" type="ORF">PG996_006869</name>
</gene>
<accession>A0ABR1V980</accession>
<sequence length="88" mass="9859">MEGEKARFEVATICDGGVGKTAMVIKVGMPTVLSFLSTLLTREQFCLDHSVEFHDPTTEDVYLKQILLHGSPAFVDIHWMAKECCRTQ</sequence>
<proteinExistence type="predicted"/>
<organism evidence="1 2">
    <name type="scientific">Apiospora saccharicola</name>
    <dbReference type="NCBI Taxonomy" id="335842"/>
    <lineage>
        <taxon>Eukaryota</taxon>
        <taxon>Fungi</taxon>
        <taxon>Dikarya</taxon>
        <taxon>Ascomycota</taxon>
        <taxon>Pezizomycotina</taxon>
        <taxon>Sordariomycetes</taxon>
        <taxon>Xylariomycetidae</taxon>
        <taxon>Amphisphaeriales</taxon>
        <taxon>Apiosporaceae</taxon>
        <taxon>Apiospora</taxon>
    </lineage>
</organism>
<protein>
    <submittedName>
        <fullName evidence="1">Uncharacterized protein</fullName>
    </submittedName>
</protein>